<organism evidence="3 4">
    <name type="scientific">Meganyctiphanes norvegica</name>
    <name type="common">Northern krill</name>
    <name type="synonym">Thysanopoda norvegica</name>
    <dbReference type="NCBI Taxonomy" id="48144"/>
    <lineage>
        <taxon>Eukaryota</taxon>
        <taxon>Metazoa</taxon>
        <taxon>Ecdysozoa</taxon>
        <taxon>Arthropoda</taxon>
        <taxon>Crustacea</taxon>
        <taxon>Multicrustacea</taxon>
        <taxon>Malacostraca</taxon>
        <taxon>Eumalacostraca</taxon>
        <taxon>Eucarida</taxon>
        <taxon>Euphausiacea</taxon>
        <taxon>Euphausiidae</taxon>
        <taxon>Meganyctiphanes</taxon>
    </lineage>
</organism>
<dbReference type="InterPro" id="IPR013106">
    <property type="entry name" value="Ig_V-set"/>
</dbReference>
<dbReference type="AlphaFoldDB" id="A0AAV2QY40"/>
<accession>A0AAV2QY40</accession>
<dbReference type="SMART" id="SM00408">
    <property type="entry name" value="IGc2"/>
    <property type="match status" value="2"/>
</dbReference>
<keyword evidence="1" id="KW-0732">Signal</keyword>
<dbReference type="InterPro" id="IPR003599">
    <property type="entry name" value="Ig_sub"/>
</dbReference>
<dbReference type="SUPFAM" id="SSF48726">
    <property type="entry name" value="Immunoglobulin"/>
    <property type="match status" value="2"/>
</dbReference>
<dbReference type="InterPro" id="IPR003598">
    <property type="entry name" value="Ig_sub2"/>
</dbReference>
<comment type="caution">
    <text evidence="3">The sequence shown here is derived from an EMBL/GenBank/DDBJ whole genome shotgun (WGS) entry which is preliminary data.</text>
</comment>
<evidence type="ECO:0000259" key="2">
    <source>
        <dbReference type="PROSITE" id="PS50835"/>
    </source>
</evidence>
<dbReference type="GO" id="GO:0032589">
    <property type="term" value="C:neuron projection membrane"/>
    <property type="evidence" value="ECO:0007669"/>
    <property type="project" value="TreeGrafter"/>
</dbReference>
<feature type="signal peptide" evidence="1">
    <location>
        <begin position="1"/>
        <end position="34"/>
    </location>
</feature>
<dbReference type="PROSITE" id="PS50835">
    <property type="entry name" value="IG_LIKE"/>
    <property type="match status" value="2"/>
</dbReference>
<dbReference type="Pfam" id="PF13927">
    <property type="entry name" value="Ig_3"/>
    <property type="match status" value="1"/>
</dbReference>
<proteinExistence type="predicted"/>
<feature type="domain" description="Ig-like" evidence="2">
    <location>
        <begin position="144"/>
        <end position="247"/>
    </location>
</feature>
<dbReference type="Pfam" id="PF07686">
    <property type="entry name" value="V-set"/>
    <property type="match status" value="1"/>
</dbReference>
<dbReference type="InterPro" id="IPR036179">
    <property type="entry name" value="Ig-like_dom_sf"/>
</dbReference>
<protein>
    <recommendedName>
        <fullName evidence="2">Ig-like domain-containing protein</fullName>
    </recommendedName>
</protein>
<dbReference type="GO" id="GO:0050808">
    <property type="term" value="P:synapse organization"/>
    <property type="evidence" value="ECO:0007669"/>
    <property type="project" value="TreeGrafter"/>
</dbReference>
<reference evidence="3 4" key="1">
    <citation type="submission" date="2024-05" db="EMBL/GenBank/DDBJ databases">
        <authorList>
            <person name="Wallberg A."/>
        </authorList>
    </citation>
    <scope>NUCLEOTIDE SEQUENCE [LARGE SCALE GENOMIC DNA]</scope>
</reference>
<dbReference type="PANTHER" id="PTHR23279:SF41">
    <property type="entry name" value="DEFECTIVE PROBOSCIS EXTENSION RESPONSE 4-RELATED"/>
    <property type="match status" value="1"/>
</dbReference>
<dbReference type="Proteomes" id="UP001497623">
    <property type="component" value="Unassembled WGS sequence"/>
</dbReference>
<dbReference type="InterPro" id="IPR037448">
    <property type="entry name" value="Zig-8"/>
</dbReference>
<dbReference type="InterPro" id="IPR013783">
    <property type="entry name" value="Ig-like_fold"/>
</dbReference>
<sequence>MLWRRDISQHLMARFTGILFCLLTLQGFECGVQSELPPVRSSAMWNNLMLRPDFDDTNIDSVVASAGNTAFVICKVNHLGDRAVTWLRAEGDAPQVLTVNTFAYTTSPRFTTHKSQAGNVWILKITDARVDDSGDYECQVSTDPKISKTFNLQVVVAHAEINSSREVYMNSGGDIELTCGVPRITEPPEFILWYHGVDIISYSGRDNIEVNMNVHQKTSTLLIHNTKLKDSGEYTCKPSNAREASVMLHIIQEEKPAAMQTGGVSCELPVSVLTYIPLLLLSTMLCLISDLAS</sequence>
<evidence type="ECO:0000313" key="4">
    <source>
        <dbReference type="Proteomes" id="UP001497623"/>
    </source>
</evidence>
<keyword evidence="4" id="KW-1185">Reference proteome</keyword>
<name>A0AAV2QY40_MEGNR</name>
<dbReference type="SMART" id="SM00406">
    <property type="entry name" value="IGv"/>
    <property type="match status" value="2"/>
</dbReference>
<dbReference type="SMART" id="SM00409">
    <property type="entry name" value="IG"/>
    <property type="match status" value="2"/>
</dbReference>
<gene>
    <name evidence="3" type="ORF">MNOR_LOCUS18530</name>
</gene>
<evidence type="ECO:0000256" key="1">
    <source>
        <dbReference type="SAM" id="SignalP"/>
    </source>
</evidence>
<evidence type="ECO:0000313" key="3">
    <source>
        <dbReference type="EMBL" id="CAL4107291.1"/>
    </source>
</evidence>
<dbReference type="PANTHER" id="PTHR23279">
    <property type="entry name" value="DEFECTIVE PROBOSCIS EXTENSION RESPONSE DPR -RELATED"/>
    <property type="match status" value="1"/>
</dbReference>
<dbReference type="Gene3D" id="2.60.40.10">
    <property type="entry name" value="Immunoglobulins"/>
    <property type="match status" value="2"/>
</dbReference>
<feature type="chain" id="PRO_5043729940" description="Ig-like domain-containing protein" evidence="1">
    <location>
        <begin position="35"/>
        <end position="293"/>
    </location>
</feature>
<feature type="domain" description="Ig-like" evidence="2">
    <location>
        <begin position="52"/>
        <end position="141"/>
    </location>
</feature>
<dbReference type="InterPro" id="IPR007110">
    <property type="entry name" value="Ig-like_dom"/>
</dbReference>
<dbReference type="EMBL" id="CAXKWB010013311">
    <property type="protein sequence ID" value="CAL4107291.1"/>
    <property type="molecule type" value="Genomic_DNA"/>
</dbReference>